<protein>
    <recommendedName>
        <fullName evidence="3">Teneurin NHL domain-containing protein</fullName>
    </recommendedName>
</protein>
<dbReference type="Pfam" id="PF01436">
    <property type="entry name" value="NHL"/>
    <property type="match status" value="1"/>
</dbReference>
<accession>A0ABV3APN6</accession>
<organism evidence="4 5">
    <name type="scientific">Streptomyces flaveolus</name>
    <dbReference type="NCBI Taxonomy" id="67297"/>
    <lineage>
        <taxon>Bacteria</taxon>
        <taxon>Bacillati</taxon>
        <taxon>Actinomycetota</taxon>
        <taxon>Actinomycetes</taxon>
        <taxon>Kitasatosporales</taxon>
        <taxon>Streptomycetaceae</taxon>
        <taxon>Streptomyces</taxon>
    </lineage>
</organism>
<dbReference type="InterPro" id="IPR001258">
    <property type="entry name" value="NHL_repeat"/>
</dbReference>
<proteinExistence type="predicted"/>
<keyword evidence="5" id="KW-1185">Reference proteome</keyword>
<dbReference type="RefSeq" id="WP_051819051.1">
    <property type="nucleotide sequence ID" value="NZ_JBEXDP010000095.1"/>
</dbReference>
<feature type="repeat" description="NHL" evidence="2">
    <location>
        <begin position="26"/>
        <end position="69"/>
    </location>
</feature>
<dbReference type="Proteomes" id="UP001551011">
    <property type="component" value="Unassembled WGS sequence"/>
</dbReference>
<evidence type="ECO:0000259" key="3">
    <source>
        <dbReference type="Pfam" id="PF25021"/>
    </source>
</evidence>
<dbReference type="SUPFAM" id="SSF101898">
    <property type="entry name" value="NHL repeat"/>
    <property type="match status" value="1"/>
</dbReference>
<dbReference type="InterPro" id="IPR011042">
    <property type="entry name" value="6-blade_b-propeller_TolB-like"/>
</dbReference>
<reference evidence="4 5" key="1">
    <citation type="submission" date="2024-06" db="EMBL/GenBank/DDBJ databases">
        <title>The Natural Products Discovery Center: Release of the First 8490 Sequenced Strains for Exploring Actinobacteria Biosynthetic Diversity.</title>
        <authorList>
            <person name="Kalkreuter E."/>
            <person name="Kautsar S.A."/>
            <person name="Yang D."/>
            <person name="Bader C.D."/>
            <person name="Teijaro C.N."/>
            <person name="Fluegel L."/>
            <person name="Davis C.M."/>
            <person name="Simpson J.R."/>
            <person name="Lauterbach L."/>
            <person name="Steele A.D."/>
            <person name="Gui C."/>
            <person name="Meng S."/>
            <person name="Li G."/>
            <person name="Viehrig K."/>
            <person name="Ye F."/>
            <person name="Su P."/>
            <person name="Kiefer A.F."/>
            <person name="Nichols A."/>
            <person name="Cepeda A.J."/>
            <person name="Yan W."/>
            <person name="Fan B."/>
            <person name="Jiang Y."/>
            <person name="Adhikari A."/>
            <person name="Zheng C.-J."/>
            <person name="Schuster L."/>
            <person name="Cowan T.M."/>
            <person name="Smanski M.J."/>
            <person name="Chevrette M.G."/>
            <person name="De Carvalho L.P.S."/>
            <person name="Shen B."/>
        </authorList>
    </citation>
    <scope>NUCLEOTIDE SEQUENCE [LARGE SCALE GENOMIC DNA]</scope>
    <source>
        <strain evidence="4 5">NPDC020594</strain>
    </source>
</reference>
<feature type="domain" description="Teneurin NHL" evidence="3">
    <location>
        <begin position="30"/>
        <end position="78"/>
    </location>
</feature>
<dbReference type="EMBL" id="JBFAEG010000064">
    <property type="protein sequence ID" value="MEU5713916.1"/>
    <property type="molecule type" value="Genomic_DNA"/>
</dbReference>
<dbReference type="InterPro" id="IPR056822">
    <property type="entry name" value="TEN_NHL"/>
</dbReference>
<keyword evidence="1" id="KW-0677">Repeat</keyword>
<evidence type="ECO:0000256" key="1">
    <source>
        <dbReference type="ARBA" id="ARBA00022737"/>
    </source>
</evidence>
<sequence>MAPTSSATAAFPDGTIITAAGNGEAGFVVDGGPAVGTKLQYPYGVAVDREGNLYIADQNNHRVRKVAPNGILTTVAGNGVAGYIADGGPGVGERLYYPYSVAVASSGDLYIGDSHNHRAPAEQPREAGHAHFPRVRNTMSFGSWAVSTLPVSRRDRAFSVHDQDGVHTIRESVRCAPKRTSWTRRSHRYRRCDVVEERIARAPDFAFPVLRT</sequence>
<gene>
    <name evidence="4" type="ORF">AB0H04_45230</name>
</gene>
<evidence type="ECO:0000256" key="2">
    <source>
        <dbReference type="PROSITE-ProRule" id="PRU00504"/>
    </source>
</evidence>
<dbReference type="PROSITE" id="PS51125">
    <property type="entry name" value="NHL"/>
    <property type="match status" value="1"/>
</dbReference>
<dbReference type="Pfam" id="PF25021">
    <property type="entry name" value="TEN_NHL"/>
    <property type="match status" value="1"/>
</dbReference>
<name>A0ABV3APN6_9ACTN</name>
<dbReference type="Gene3D" id="2.120.10.30">
    <property type="entry name" value="TolB, C-terminal domain"/>
    <property type="match status" value="1"/>
</dbReference>
<dbReference type="PANTHER" id="PTHR46388:SF2">
    <property type="entry name" value="NHL REPEAT-CONTAINING PROTEIN 2"/>
    <property type="match status" value="1"/>
</dbReference>
<evidence type="ECO:0000313" key="5">
    <source>
        <dbReference type="Proteomes" id="UP001551011"/>
    </source>
</evidence>
<dbReference type="PANTHER" id="PTHR46388">
    <property type="entry name" value="NHL REPEAT-CONTAINING PROTEIN 2"/>
    <property type="match status" value="1"/>
</dbReference>
<comment type="caution">
    <text evidence="4">The sequence shown here is derived from an EMBL/GenBank/DDBJ whole genome shotgun (WGS) entry which is preliminary data.</text>
</comment>
<evidence type="ECO:0000313" key="4">
    <source>
        <dbReference type="EMBL" id="MEU5713916.1"/>
    </source>
</evidence>